<dbReference type="AlphaFoldDB" id="S8E2Q9"/>
<dbReference type="Proteomes" id="UP000015241">
    <property type="component" value="Unassembled WGS sequence"/>
</dbReference>
<feature type="region of interest" description="Disordered" evidence="1">
    <location>
        <begin position="96"/>
        <end position="123"/>
    </location>
</feature>
<reference evidence="3 4" key="1">
    <citation type="journal article" date="2012" name="Science">
        <title>The Paleozoic origin of enzymatic lignin decomposition reconstructed from 31 fungal genomes.</title>
        <authorList>
            <person name="Floudas D."/>
            <person name="Binder M."/>
            <person name="Riley R."/>
            <person name="Barry K."/>
            <person name="Blanchette R.A."/>
            <person name="Henrissat B."/>
            <person name="Martinez A.T."/>
            <person name="Otillar R."/>
            <person name="Spatafora J.W."/>
            <person name="Yadav J.S."/>
            <person name="Aerts A."/>
            <person name="Benoit I."/>
            <person name="Boyd A."/>
            <person name="Carlson A."/>
            <person name="Copeland A."/>
            <person name="Coutinho P.M."/>
            <person name="de Vries R.P."/>
            <person name="Ferreira P."/>
            <person name="Findley K."/>
            <person name="Foster B."/>
            <person name="Gaskell J."/>
            <person name="Glotzer D."/>
            <person name="Gorecki P."/>
            <person name="Heitman J."/>
            <person name="Hesse C."/>
            <person name="Hori C."/>
            <person name="Igarashi K."/>
            <person name="Jurgens J.A."/>
            <person name="Kallen N."/>
            <person name="Kersten P."/>
            <person name="Kohler A."/>
            <person name="Kuees U."/>
            <person name="Kumar T.K.A."/>
            <person name="Kuo A."/>
            <person name="LaButti K."/>
            <person name="Larrondo L.F."/>
            <person name="Lindquist E."/>
            <person name="Ling A."/>
            <person name="Lombard V."/>
            <person name="Lucas S."/>
            <person name="Lundell T."/>
            <person name="Martin R."/>
            <person name="McLaughlin D.J."/>
            <person name="Morgenstern I."/>
            <person name="Morin E."/>
            <person name="Murat C."/>
            <person name="Nagy L.G."/>
            <person name="Nolan M."/>
            <person name="Ohm R.A."/>
            <person name="Patyshakuliyeva A."/>
            <person name="Rokas A."/>
            <person name="Ruiz-Duenas F.J."/>
            <person name="Sabat G."/>
            <person name="Salamov A."/>
            <person name="Samejima M."/>
            <person name="Schmutz J."/>
            <person name="Slot J.C."/>
            <person name="St John F."/>
            <person name="Stenlid J."/>
            <person name="Sun H."/>
            <person name="Sun S."/>
            <person name="Syed K."/>
            <person name="Tsang A."/>
            <person name="Wiebenga A."/>
            <person name="Young D."/>
            <person name="Pisabarro A."/>
            <person name="Eastwood D.C."/>
            <person name="Martin F."/>
            <person name="Cullen D."/>
            <person name="Grigoriev I.V."/>
            <person name="Hibbett D.S."/>
        </authorList>
    </citation>
    <scope>NUCLEOTIDE SEQUENCE</scope>
    <source>
        <strain evidence="4">FP-58527</strain>
    </source>
</reference>
<name>S8E2Q9_FOMSC</name>
<dbReference type="EMBL" id="KE504156">
    <property type="protein sequence ID" value="EPS99456.1"/>
    <property type="molecule type" value="Genomic_DNA"/>
</dbReference>
<evidence type="ECO:0000256" key="1">
    <source>
        <dbReference type="SAM" id="MobiDB-lite"/>
    </source>
</evidence>
<keyword evidence="2" id="KW-0472">Membrane</keyword>
<keyword evidence="2" id="KW-0812">Transmembrane</keyword>
<dbReference type="HOGENOM" id="CLU_2015323_0_0_1"/>
<evidence type="ECO:0000313" key="3">
    <source>
        <dbReference type="EMBL" id="EPS99456.1"/>
    </source>
</evidence>
<dbReference type="InParanoid" id="S8E2Q9"/>
<protein>
    <submittedName>
        <fullName evidence="3">Uncharacterized protein</fullName>
    </submittedName>
</protein>
<evidence type="ECO:0000313" key="4">
    <source>
        <dbReference type="Proteomes" id="UP000015241"/>
    </source>
</evidence>
<sequence length="123" mass="13028">MCGFDTGLQGTVFFGVILFIDIFCVAPRYMSADYSQLSACAPVLVAILLSRFFLNLRSATEGGEGDSSAVSDLRFAVQQSFGGSLVLGDDALEDEAADEVDEYEDKSEHAPESAGGESARLGD</sequence>
<accession>S8E2Q9</accession>
<keyword evidence="2" id="KW-1133">Transmembrane helix</keyword>
<feature type="transmembrane region" description="Helical" evidence="2">
    <location>
        <begin position="12"/>
        <end position="30"/>
    </location>
</feature>
<proteinExistence type="predicted"/>
<organism evidence="3 4">
    <name type="scientific">Fomitopsis schrenkii</name>
    <name type="common">Brown rot fungus</name>
    <dbReference type="NCBI Taxonomy" id="2126942"/>
    <lineage>
        <taxon>Eukaryota</taxon>
        <taxon>Fungi</taxon>
        <taxon>Dikarya</taxon>
        <taxon>Basidiomycota</taxon>
        <taxon>Agaricomycotina</taxon>
        <taxon>Agaricomycetes</taxon>
        <taxon>Polyporales</taxon>
        <taxon>Fomitopsis</taxon>
    </lineage>
</organism>
<feature type="compositionally biased region" description="Acidic residues" evidence="1">
    <location>
        <begin position="96"/>
        <end position="105"/>
    </location>
</feature>
<evidence type="ECO:0000256" key="2">
    <source>
        <dbReference type="SAM" id="Phobius"/>
    </source>
</evidence>
<keyword evidence="4" id="KW-1185">Reference proteome</keyword>
<dbReference type="OrthoDB" id="2756573at2759"/>
<gene>
    <name evidence="3" type="ORF">FOMPIDRAFT_1050492</name>
</gene>